<dbReference type="Gene3D" id="3.40.33.10">
    <property type="entry name" value="CAP"/>
    <property type="match status" value="1"/>
</dbReference>
<dbReference type="EMBL" id="SUNJ01003150">
    <property type="protein sequence ID" value="TPP65456.1"/>
    <property type="molecule type" value="Genomic_DNA"/>
</dbReference>
<proteinExistence type="predicted"/>
<feature type="transmembrane region" description="Helical" evidence="1">
    <location>
        <begin position="21"/>
        <end position="41"/>
    </location>
</feature>
<dbReference type="OrthoDB" id="43654at2759"/>
<gene>
    <name evidence="2" type="ORF">FGIG_08817</name>
</gene>
<dbReference type="Proteomes" id="UP000316759">
    <property type="component" value="Unassembled WGS sequence"/>
</dbReference>
<evidence type="ECO:0000313" key="3">
    <source>
        <dbReference type="Proteomes" id="UP000316759"/>
    </source>
</evidence>
<dbReference type="SUPFAM" id="SSF55797">
    <property type="entry name" value="PR-1-like"/>
    <property type="match status" value="1"/>
</dbReference>
<keyword evidence="1" id="KW-0472">Membrane</keyword>
<comment type="caution">
    <text evidence="2">The sequence shown here is derived from an EMBL/GenBank/DDBJ whole genome shotgun (WGS) entry which is preliminary data.</text>
</comment>
<accession>A0A504YYF1</accession>
<name>A0A504YYF1_FASGI</name>
<organism evidence="2 3">
    <name type="scientific">Fasciola gigantica</name>
    <name type="common">Giant liver fluke</name>
    <dbReference type="NCBI Taxonomy" id="46835"/>
    <lineage>
        <taxon>Eukaryota</taxon>
        <taxon>Metazoa</taxon>
        <taxon>Spiralia</taxon>
        <taxon>Lophotrochozoa</taxon>
        <taxon>Platyhelminthes</taxon>
        <taxon>Trematoda</taxon>
        <taxon>Digenea</taxon>
        <taxon>Plagiorchiida</taxon>
        <taxon>Echinostomata</taxon>
        <taxon>Echinostomatoidea</taxon>
        <taxon>Fasciolidae</taxon>
        <taxon>Fasciola</taxon>
    </lineage>
</organism>
<evidence type="ECO:0000256" key="1">
    <source>
        <dbReference type="SAM" id="Phobius"/>
    </source>
</evidence>
<dbReference type="AlphaFoldDB" id="A0A504YYF1"/>
<evidence type="ECO:0000313" key="2">
    <source>
        <dbReference type="EMBL" id="TPP65456.1"/>
    </source>
</evidence>
<protein>
    <submittedName>
        <fullName evidence="2">Uncharacterized protein</fullName>
    </submittedName>
</protein>
<reference evidence="2 3" key="1">
    <citation type="submission" date="2019-04" db="EMBL/GenBank/DDBJ databases">
        <title>Annotation for the trematode Fasciola gigantica.</title>
        <authorList>
            <person name="Choi Y.-J."/>
        </authorList>
    </citation>
    <scope>NUCLEOTIDE SEQUENCE [LARGE SCALE GENOMIC DNA]</scope>
    <source>
        <strain evidence="2">Uganda_cow_1</strain>
    </source>
</reference>
<keyword evidence="1" id="KW-1133">Transmembrane helix</keyword>
<sequence length="72" mass="8398">MNTNKYKTLKIRESVCGHYTQISLFIYLLIHIFVFLTQVVWQESIYLGCGVTQCPKNKFPYGLSYCVQLRTG</sequence>
<keyword evidence="1" id="KW-0812">Transmembrane</keyword>
<keyword evidence="3" id="KW-1185">Reference proteome</keyword>
<dbReference type="InterPro" id="IPR035940">
    <property type="entry name" value="CAP_sf"/>
</dbReference>